<comment type="caution">
    <text evidence="8">The sequence shown here is derived from an EMBL/GenBank/DDBJ whole genome shotgun (WGS) entry which is preliminary data.</text>
</comment>
<sequence>MAEMEFGVVEPNAQLAPQDWRTKIRESRYGTPIVLVFTAIIVICAAWFGSGLQDGENSLAQNKSADLAATAANSEVTDPLAILEVGKPAPDFTFVDSAGARVQLADYRGKPVWLVFATTWCHACRAEMPEVDAAAAEFAPKGVEVLTVFVGENKQTAQDYLEQTGYRLKSVPDHSSEIARQYGVVGIPAHYFIDPDGVLVDQRVGVLDRSTIGAKLADLLGGKTSAK</sequence>
<feature type="domain" description="Thioredoxin" evidence="7">
    <location>
        <begin position="83"/>
        <end position="221"/>
    </location>
</feature>
<keyword evidence="6" id="KW-1133">Transmembrane helix</keyword>
<organism evidence="8 9">
    <name type="scientific">Arcanobacterium hippocoleae</name>
    <dbReference type="NCBI Taxonomy" id="149017"/>
    <lineage>
        <taxon>Bacteria</taxon>
        <taxon>Bacillati</taxon>
        <taxon>Actinomycetota</taxon>
        <taxon>Actinomycetes</taxon>
        <taxon>Actinomycetales</taxon>
        <taxon>Actinomycetaceae</taxon>
        <taxon>Arcanobacterium</taxon>
    </lineage>
</organism>
<evidence type="ECO:0000313" key="9">
    <source>
        <dbReference type="Proteomes" id="UP001266099"/>
    </source>
</evidence>
<dbReference type="SUPFAM" id="SSF52833">
    <property type="entry name" value="Thioredoxin-like"/>
    <property type="match status" value="1"/>
</dbReference>
<evidence type="ECO:0000313" key="8">
    <source>
        <dbReference type="EMBL" id="MDR6939064.1"/>
    </source>
</evidence>
<keyword evidence="2" id="KW-0201">Cytochrome c-type biogenesis</keyword>
<protein>
    <submittedName>
        <fullName evidence="8">Peroxiredoxin</fullName>
    </submittedName>
</protein>
<dbReference type="CDD" id="cd02966">
    <property type="entry name" value="TlpA_like_family"/>
    <property type="match status" value="1"/>
</dbReference>
<dbReference type="InterPro" id="IPR013766">
    <property type="entry name" value="Thioredoxin_domain"/>
</dbReference>
<proteinExistence type="predicted"/>
<name>A0ABU1T189_9ACTO</name>
<dbReference type="PANTHER" id="PTHR42852">
    <property type="entry name" value="THIOL:DISULFIDE INTERCHANGE PROTEIN DSBE"/>
    <property type="match status" value="1"/>
</dbReference>
<dbReference type="InterPro" id="IPR036249">
    <property type="entry name" value="Thioredoxin-like_sf"/>
</dbReference>
<feature type="transmembrane region" description="Helical" evidence="6">
    <location>
        <begin position="29"/>
        <end position="49"/>
    </location>
</feature>
<evidence type="ECO:0000256" key="1">
    <source>
        <dbReference type="ARBA" id="ARBA00004196"/>
    </source>
</evidence>
<reference evidence="8 9" key="1">
    <citation type="submission" date="2023-07" db="EMBL/GenBank/DDBJ databases">
        <title>Sequencing the genomes of 1000 actinobacteria strains.</title>
        <authorList>
            <person name="Klenk H.-P."/>
        </authorList>
    </citation>
    <scope>NUCLEOTIDE SEQUENCE [LARGE SCALE GENOMIC DNA]</scope>
    <source>
        <strain evidence="8 9">DSM 15539</strain>
    </source>
</reference>
<keyword evidence="5" id="KW-0676">Redox-active center</keyword>
<dbReference type="EMBL" id="JAVDUJ010000001">
    <property type="protein sequence ID" value="MDR6939064.1"/>
    <property type="molecule type" value="Genomic_DNA"/>
</dbReference>
<dbReference type="InterPro" id="IPR050553">
    <property type="entry name" value="Thioredoxin_ResA/DsbE_sf"/>
</dbReference>
<gene>
    <name evidence="8" type="ORF">J2S36_000607</name>
</gene>
<keyword evidence="6" id="KW-0472">Membrane</keyword>
<keyword evidence="4" id="KW-1015">Disulfide bond</keyword>
<evidence type="ECO:0000256" key="5">
    <source>
        <dbReference type="ARBA" id="ARBA00023284"/>
    </source>
</evidence>
<dbReference type="RefSeq" id="WP_309955385.1">
    <property type="nucleotide sequence ID" value="NZ_JAVDUJ010000001.1"/>
</dbReference>
<dbReference type="InterPro" id="IPR000866">
    <property type="entry name" value="AhpC/TSA"/>
</dbReference>
<dbReference type="Proteomes" id="UP001266099">
    <property type="component" value="Unassembled WGS sequence"/>
</dbReference>
<evidence type="ECO:0000256" key="6">
    <source>
        <dbReference type="SAM" id="Phobius"/>
    </source>
</evidence>
<evidence type="ECO:0000256" key="2">
    <source>
        <dbReference type="ARBA" id="ARBA00022748"/>
    </source>
</evidence>
<keyword evidence="9" id="KW-1185">Reference proteome</keyword>
<dbReference type="Pfam" id="PF00578">
    <property type="entry name" value="AhpC-TSA"/>
    <property type="match status" value="1"/>
</dbReference>
<keyword evidence="6" id="KW-0812">Transmembrane</keyword>
<comment type="subcellular location">
    <subcellularLocation>
        <location evidence="1">Cell envelope</location>
    </subcellularLocation>
</comment>
<evidence type="ECO:0000256" key="3">
    <source>
        <dbReference type="ARBA" id="ARBA00022968"/>
    </source>
</evidence>
<keyword evidence="3" id="KW-0735">Signal-anchor</keyword>
<accession>A0ABU1T189</accession>
<evidence type="ECO:0000256" key="4">
    <source>
        <dbReference type="ARBA" id="ARBA00023157"/>
    </source>
</evidence>
<evidence type="ECO:0000259" key="7">
    <source>
        <dbReference type="PROSITE" id="PS51352"/>
    </source>
</evidence>
<dbReference type="PANTHER" id="PTHR42852:SF6">
    <property type="entry name" value="THIOL:DISULFIDE INTERCHANGE PROTEIN DSBE"/>
    <property type="match status" value="1"/>
</dbReference>
<dbReference type="PROSITE" id="PS51352">
    <property type="entry name" value="THIOREDOXIN_2"/>
    <property type="match status" value="1"/>
</dbReference>
<dbReference type="Gene3D" id="3.40.30.10">
    <property type="entry name" value="Glutaredoxin"/>
    <property type="match status" value="1"/>
</dbReference>